<dbReference type="InterPro" id="IPR008521">
    <property type="entry name" value="Mg_trans_NIPA"/>
</dbReference>
<dbReference type="Gene3D" id="1.10.3730.20">
    <property type="match status" value="1"/>
</dbReference>
<evidence type="ECO:0000313" key="9">
    <source>
        <dbReference type="Proteomes" id="UP000230605"/>
    </source>
</evidence>
<dbReference type="Proteomes" id="UP001302367">
    <property type="component" value="Chromosome 8"/>
</dbReference>
<reference evidence="7 9" key="1">
    <citation type="submission" date="2015-10" db="EMBL/GenBank/DDBJ databases">
        <title>The cercosporin biosynthetic gene cluster was horizontally transferred to several fungal lineages and shown to be expanded in Cercospora beticola based on microsynteny with recipient genomes.</title>
        <authorList>
            <person name="De Jonge R."/>
            <person name="Ebert M.K."/>
            <person name="Suttle J.C."/>
            <person name="Jurick Ii W.M."/>
            <person name="Secor G.A."/>
            <person name="Thomma B.P."/>
            <person name="Van De Peer Y."/>
            <person name="Bolton M.D."/>
        </authorList>
    </citation>
    <scope>NUCLEOTIDE SEQUENCE [LARGE SCALE GENOMIC DNA]</scope>
    <source>
        <strain evidence="7 9">09-40</strain>
    </source>
</reference>
<feature type="transmembrane region" description="Helical" evidence="6">
    <location>
        <begin position="291"/>
        <end position="310"/>
    </location>
</feature>
<accession>A0A2G5HVE1</accession>
<gene>
    <name evidence="7" type="ORF">CB0940_10365</name>
    <name evidence="8" type="ORF">RHO25_011739</name>
</gene>
<reference evidence="8 10" key="2">
    <citation type="submission" date="2023-09" db="EMBL/GenBank/DDBJ databases">
        <title>Complete-Gapless Cercospora beticola genome.</title>
        <authorList>
            <person name="Wyatt N.A."/>
            <person name="Spanner R.E."/>
            <person name="Bolton M.D."/>
        </authorList>
    </citation>
    <scope>NUCLEOTIDE SEQUENCE [LARGE SCALE GENOMIC DNA]</scope>
    <source>
        <strain evidence="8">Cb09-40</strain>
    </source>
</reference>
<dbReference type="PANTHER" id="PTHR12570:SF92">
    <property type="entry name" value="SPICHTHYIN, ISOFORM B"/>
    <property type="match status" value="1"/>
</dbReference>
<dbReference type="SUPFAM" id="SSF103481">
    <property type="entry name" value="Multidrug resistance efflux transporter EmrE"/>
    <property type="match status" value="1"/>
</dbReference>
<dbReference type="GO" id="GO:0015095">
    <property type="term" value="F:magnesium ion transmembrane transporter activity"/>
    <property type="evidence" value="ECO:0007669"/>
    <property type="project" value="InterPro"/>
</dbReference>
<feature type="transmembrane region" description="Helical" evidence="6">
    <location>
        <begin position="218"/>
        <end position="243"/>
    </location>
</feature>
<protein>
    <submittedName>
        <fullName evidence="7">Putative magnesium transporter NIPA1</fullName>
    </submittedName>
</protein>
<evidence type="ECO:0000313" key="8">
    <source>
        <dbReference type="EMBL" id="WPB07079.1"/>
    </source>
</evidence>
<name>A0A2G5HVE1_CERBT</name>
<feature type="transmembrane region" description="Helical" evidence="6">
    <location>
        <begin position="149"/>
        <end position="169"/>
    </location>
</feature>
<dbReference type="GO" id="GO:0016020">
    <property type="term" value="C:membrane"/>
    <property type="evidence" value="ECO:0007669"/>
    <property type="project" value="UniProtKB-SubCell"/>
</dbReference>
<feature type="transmembrane region" description="Helical" evidence="6">
    <location>
        <begin position="47"/>
        <end position="70"/>
    </location>
</feature>
<dbReference type="EMBL" id="LKMD01000103">
    <property type="protein sequence ID" value="PIA96212.1"/>
    <property type="molecule type" value="Genomic_DNA"/>
</dbReference>
<keyword evidence="2 6" id="KW-0812">Transmembrane</keyword>
<feature type="compositionally biased region" description="Polar residues" evidence="5">
    <location>
        <begin position="562"/>
        <end position="573"/>
    </location>
</feature>
<feature type="transmembrane region" description="Helical" evidence="6">
    <location>
        <begin position="255"/>
        <end position="275"/>
    </location>
</feature>
<sequence>MDAAGHVLFHAADLVLRQATETTDTATGTSSATATSMAAAEKTPRPGFYKIVGIVLAVASGLFIGSSFVIKKVGLLKANVKYQEEAGEGYGYLKNAWWWLGMTLMIVGEICNFVAYAFTDAILVTPLGAISVVVCAVLSWWILKERLSFVGWVACFLCIVGSVVITLNAPEQSAVSNIQEMQSYVIAPGFLVFAGVILVGCACVAFFVAPKYGKKSMMVYLTICSLIGGLSVVATQGLGATIIAAIGGEQQFNKWFTYVLLVFVICTLLTEIIYLNKALNIFNAALVTPTYYVYFTSSTIITSAVLFRGFHGTTNQIIDVVMGFLTICSGVVLLQLAKSAKEVPETKILTSDMDQIRAAAEVEEPEYEPRADTIRGGAGIIRALSKARTKREADEAKRIHEERMEPIGENEIVEWDGLRRRKTVSTQGGSIHRPRTAHPPLGMSQFPDDVSEPESEVHPGFFGRIGRTITQRRERGHSPVALDNVANDKQGAREHVYTRPGSQRQVDGHDDDDTEYKGAGSGSHIHFSDQVSERDRADSQSSSLAPPRPPPHGSGNRPGTAASRSFSFQNVFSRNRAESGATDGPRPISRGALSFTSRGSQSREYPRARAETEEERLGLVHGDSHKALPVYTEEIEEQERRSDSSEWQVTSGASSSPEVLSTSGDLGAGGRRRRDDFDDDDEDDLYDSHVRREDSGGTGRSGRAFV</sequence>
<comment type="subcellular location">
    <subcellularLocation>
        <location evidence="1">Membrane</location>
        <topology evidence="1">Multi-pass membrane protein</topology>
    </subcellularLocation>
</comment>
<evidence type="ECO:0000256" key="5">
    <source>
        <dbReference type="SAM" id="MobiDB-lite"/>
    </source>
</evidence>
<dbReference type="PANTHER" id="PTHR12570">
    <property type="match status" value="1"/>
</dbReference>
<keyword evidence="4 6" id="KW-0472">Membrane</keyword>
<evidence type="ECO:0000313" key="10">
    <source>
        <dbReference type="Proteomes" id="UP001302367"/>
    </source>
</evidence>
<dbReference type="Pfam" id="PF05653">
    <property type="entry name" value="Mg_trans_NIPA"/>
    <property type="match status" value="1"/>
</dbReference>
<keyword evidence="10" id="KW-1185">Reference proteome</keyword>
<evidence type="ECO:0000256" key="2">
    <source>
        <dbReference type="ARBA" id="ARBA00022692"/>
    </source>
</evidence>
<evidence type="ECO:0000313" key="7">
    <source>
        <dbReference type="EMBL" id="PIA96212.1"/>
    </source>
</evidence>
<feature type="compositionally biased region" description="Basic and acidic residues" evidence="5">
    <location>
        <begin position="604"/>
        <end position="626"/>
    </location>
</feature>
<dbReference type="AlphaFoldDB" id="A0A2G5HVE1"/>
<evidence type="ECO:0000256" key="3">
    <source>
        <dbReference type="ARBA" id="ARBA00022989"/>
    </source>
</evidence>
<feature type="compositionally biased region" description="Basic and acidic residues" evidence="5">
    <location>
        <begin position="686"/>
        <end position="695"/>
    </location>
</feature>
<feature type="compositionally biased region" description="Polar residues" evidence="5">
    <location>
        <begin position="594"/>
        <end position="603"/>
    </location>
</feature>
<dbReference type="OrthoDB" id="6428174at2759"/>
<feature type="transmembrane region" description="Helical" evidence="6">
    <location>
        <begin position="96"/>
        <end position="115"/>
    </location>
</feature>
<proteinExistence type="predicted"/>
<evidence type="ECO:0000256" key="1">
    <source>
        <dbReference type="ARBA" id="ARBA00004141"/>
    </source>
</evidence>
<feature type="region of interest" description="Disordered" evidence="5">
    <location>
        <begin position="424"/>
        <end position="706"/>
    </location>
</feature>
<organism evidence="7 9">
    <name type="scientific">Cercospora beticola</name>
    <name type="common">Sugarbeet leaf spot fungus</name>
    <dbReference type="NCBI Taxonomy" id="122368"/>
    <lineage>
        <taxon>Eukaryota</taxon>
        <taxon>Fungi</taxon>
        <taxon>Dikarya</taxon>
        <taxon>Ascomycota</taxon>
        <taxon>Pezizomycotina</taxon>
        <taxon>Dothideomycetes</taxon>
        <taxon>Dothideomycetidae</taxon>
        <taxon>Mycosphaerellales</taxon>
        <taxon>Mycosphaerellaceae</taxon>
        <taxon>Cercospora</taxon>
    </lineage>
</organism>
<evidence type="ECO:0000256" key="6">
    <source>
        <dbReference type="SAM" id="Phobius"/>
    </source>
</evidence>
<feature type="compositionally biased region" description="Polar residues" evidence="5">
    <location>
        <begin position="645"/>
        <end position="663"/>
    </location>
</feature>
<feature type="transmembrane region" description="Helical" evidence="6">
    <location>
        <begin position="122"/>
        <end position="143"/>
    </location>
</feature>
<dbReference type="InterPro" id="IPR037185">
    <property type="entry name" value="EmrE-like"/>
</dbReference>
<evidence type="ECO:0000256" key="4">
    <source>
        <dbReference type="ARBA" id="ARBA00023136"/>
    </source>
</evidence>
<dbReference type="Proteomes" id="UP000230605">
    <property type="component" value="Chromosome 8"/>
</dbReference>
<keyword evidence="3 6" id="KW-1133">Transmembrane helix</keyword>
<feature type="transmembrane region" description="Helical" evidence="6">
    <location>
        <begin position="190"/>
        <end position="212"/>
    </location>
</feature>
<dbReference type="EMBL" id="CP134191">
    <property type="protein sequence ID" value="WPB07079.1"/>
    <property type="molecule type" value="Genomic_DNA"/>
</dbReference>